<evidence type="ECO:0000313" key="2">
    <source>
        <dbReference type="Proteomes" id="UP001143548"/>
    </source>
</evidence>
<sequence length="434" mass="47830">MAYGANNRFFWGHQAANRNDALVWTKLLIDGSPAVDIQGSNLEGIVTGRTDLPGGRPVATFIGDFLGALRMRILETLQTRAVDPQVTWCLAMPGCWSTVGAQVFRDAVTHFHAPGHQVHFTSESWAAARWVEYSLRANEGIRTGEVLLVCDCGGATTDLDLIGVDGIQPYRFRSPEKATSRRCGGVDVESGLLQQLRVRFHSPRGFVRGETGATARRAVSEAKQQFTGEHGNYVDSQILRGGTLRRHRFEFGDFVAAFDPLVTTAYDSISRMIGLHRGKVTKVVLVGGMSNSSYFRKYIQNALNDLPADSRPRLLDPIPDAISAVARGAVLQAMGQPRRIESLKGYQVSFPFIEPGPNGFENCSQSFVAIRQVSHLGHLRRRDSVCVGDGLADTVDRQRESGMFHGKASCKRWYAYDPMRAAVTSTCPAWNRQV</sequence>
<dbReference type="Proteomes" id="UP001143548">
    <property type="component" value="Unassembled WGS sequence"/>
</dbReference>
<dbReference type="AlphaFoldDB" id="A0A9W5YRM1"/>
<dbReference type="SUPFAM" id="SSF53067">
    <property type="entry name" value="Actin-like ATPase domain"/>
    <property type="match status" value="1"/>
</dbReference>
<dbReference type="InterPro" id="IPR043129">
    <property type="entry name" value="ATPase_NBD"/>
</dbReference>
<accession>A0A9W5YRM1</accession>
<organism evidence="1 2">
    <name type="scientific">Aspergillus brasiliensis</name>
    <dbReference type="NCBI Taxonomy" id="319629"/>
    <lineage>
        <taxon>Eukaryota</taxon>
        <taxon>Fungi</taxon>
        <taxon>Dikarya</taxon>
        <taxon>Ascomycota</taxon>
        <taxon>Pezizomycotina</taxon>
        <taxon>Eurotiomycetes</taxon>
        <taxon>Eurotiomycetidae</taxon>
        <taxon>Eurotiales</taxon>
        <taxon>Aspergillaceae</taxon>
        <taxon>Aspergillus</taxon>
        <taxon>Aspergillus subgen. Circumdati</taxon>
    </lineage>
</organism>
<reference evidence="1" key="1">
    <citation type="submission" date="2022-07" db="EMBL/GenBank/DDBJ databases">
        <title>Taxonomy of Aspergillus series Nigri: significant species reduction supported by multi-species coalescent approaches.</title>
        <authorList>
            <person name="Bian C."/>
            <person name="Kusuya Y."/>
            <person name="Sklenar F."/>
            <person name="D'hooge E."/>
            <person name="Yaguchi T."/>
            <person name="Takahashi H."/>
            <person name="Hubka V."/>
        </authorList>
    </citation>
    <scope>NUCLEOTIDE SEQUENCE</scope>
    <source>
        <strain evidence="1">CBS 733.88</strain>
    </source>
</reference>
<dbReference type="PANTHER" id="PTHR42749">
    <property type="entry name" value="CELL SHAPE-DETERMINING PROTEIN MREB"/>
    <property type="match status" value="1"/>
</dbReference>
<proteinExistence type="predicted"/>
<comment type="caution">
    <text evidence="1">The sequence shown here is derived from an EMBL/GenBank/DDBJ whole genome shotgun (WGS) entry which is preliminary data.</text>
</comment>
<protein>
    <submittedName>
        <fullName evidence="1">Uncharacterized protein</fullName>
    </submittedName>
</protein>
<dbReference type="EMBL" id="BROQ01000050">
    <property type="protein sequence ID" value="GKZ22320.1"/>
    <property type="molecule type" value="Genomic_DNA"/>
</dbReference>
<gene>
    <name evidence="1" type="ORF">AbraCBS73388_008459</name>
</gene>
<dbReference type="Gene3D" id="3.90.640.10">
    <property type="entry name" value="Actin, Chain A, domain 4"/>
    <property type="match status" value="1"/>
</dbReference>
<dbReference type="Gene3D" id="3.30.420.40">
    <property type="match status" value="2"/>
</dbReference>
<name>A0A9W5YRM1_9EURO</name>
<dbReference type="PANTHER" id="PTHR42749:SF1">
    <property type="entry name" value="CELL SHAPE-DETERMINING PROTEIN MREB"/>
    <property type="match status" value="1"/>
</dbReference>
<evidence type="ECO:0000313" key="1">
    <source>
        <dbReference type="EMBL" id="GKZ22320.1"/>
    </source>
</evidence>
<dbReference type="CDD" id="cd10170">
    <property type="entry name" value="ASKHA_NBD_HSP70"/>
    <property type="match status" value="1"/>
</dbReference>